<comment type="subcellular location">
    <subcellularLocation>
        <location evidence="5">Cytoplasm</location>
    </subcellularLocation>
</comment>
<accession>A0A9P4ICX6</accession>
<gene>
    <name evidence="8" type="ORF">NA57DRAFT_43561</name>
</gene>
<comment type="caution">
    <text evidence="8">The sequence shown here is derived from an EMBL/GenBank/DDBJ whole genome shotgun (WGS) entry which is preliminary data.</text>
</comment>
<dbReference type="GO" id="GO:0006400">
    <property type="term" value="P:tRNA modification"/>
    <property type="evidence" value="ECO:0007669"/>
    <property type="project" value="InterPro"/>
</dbReference>
<dbReference type="InterPro" id="IPR050852">
    <property type="entry name" value="Queuine_tRNA-ribosyltrfase"/>
</dbReference>
<evidence type="ECO:0000256" key="4">
    <source>
        <dbReference type="ARBA" id="ARBA00022833"/>
    </source>
</evidence>
<dbReference type="NCBIfam" id="TIGR00449">
    <property type="entry name" value="tgt_general"/>
    <property type="match status" value="1"/>
</dbReference>
<dbReference type="HAMAP" id="MF_03043">
    <property type="entry name" value="QTRT2"/>
    <property type="match status" value="1"/>
</dbReference>
<evidence type="ECO:0000256" key="6">
    <source>
        <dbReference type="SAM" id="MobiDB-lite"/>
    </source>
</evidence>
<keyword evidence="9" id="KW-1185">Reference proteome</keyword>
<dbReference type="PANTHER" id="PTHR46064">
    <property type="entry name" value="QUEUINE TRNA-RIBOSYLTRANSFERASE ACCESSORY SUBUNIT 2"/>
    <property type="match status" value="1"/>
</dbReference>
<feature type="binding site" evidence="5">
    <location>
        <position position="326"/>
    </location>
    <ligand>
        <name>Zn(2+)</name>
        <dbReference type="ChEBI" id="CHEBI:29105"/>
    </ligand>
</feature>
<feature type="compositionally biased region" description="Basic and acidic residues" evidence="6">
    <location>
        <begin position="410"/>
        <end position="434"/>
    </location>
</feature>
<feature type="domain" description="tRNA-guanine(15) transglycosylase-like" evidence="7">
    <location>
        <begin position="15"/>
        <end position="389"/>
    </location>
</feature>
<comment type="subunit">
    <text evidence="5">Heterodimer of a catalytic subunit and an accessory subunit.</text>
</comment>
<feature type="binding site" evidence="5">
    <location>
        <position position="331"/>
    </location>
    <ligand>
        <name>Zn(2+)</name>
        <dbReference type="ChEBI" id="CHEBI:29105"/>
    </ligand>
</feature>
<name>A0A9P4ICX6_9PEZI</name>
<feature type="binding site" evidence="5">
    <location>
        <position position="357"/>
    </location>
    <ligand>
        <name>Zn(2+)</name>
        <dbReference type="ChEBI" id="CHEBI:29105"/>
    </ligand>
</feature>
<sequence length="458" mass="50004">MLAFTILKAATAAAPRLGRLALPGKKIIDTPCFIGNTSRGVVPHLSPDNLHAKTSLGGVYLALEDFIEKSPEAVPPIFQTPSLNNASPLTSYCGLPHDILTILGARRTPPVPCAKANTNTAVSILTSVGFRQVDATDYAAAVQRLKPDIAVGLADIMYDKGQISSKRIDKMGDRTGAWTRTLIQYCQDDDGEKGSLPHIFAPILPIESQLQSYYINQLLDDDLKHQVSGFTVYDAESLLHIPQELSALPRLALSEPNGPTKLLLEISLGVDIFTVPFIGTATDAGIALDFEFPPPSQVNGNSPKPLGTDGWLDEHAADTSPLAPSCECYSCRNHHRAFLHHLLSAREMLAWVLLQIHNHRILDQFFAGVRKSIAKDTFEEDKAAFEKYYEPELRDTTGQGPRVRGYQFKSEGRGEPKKNPKAYGRLDDAREKFAEGVLPSPNADAEDLERAGMGSVVL</sequence>
<evidence type="ECO:0000256" key="1">
    <source>
        <dbReference type="ARBA" id="ARBA00022490"/>
    </source>
</evidence>
<dbReference type="Proteomes" id="UP000799772">
    <property type="component" value="Unassembled WGS sequence"/>
</dbReference>
<comment type="similarity">
    <text evidence="5">Belongs to the queuine tRNA-ribosyltransferase family. QTRT2 subfamily.</text>
</comment>
<dbReference type="GO" id="GO:0046872">
    <property type="term" value="F:metal ion binding"/>
    <property type="evidence" value="ECO:0007669"/>
    <property type="project" value="UniProtKB-KW"/>
</dbReference>
<keyword evidence="2 5" id="KW-0819">tRNA processing</keyword>
<dbReference type="PANTHER" id="PTHR46064:SF1">
    <property type="entry name" value="QUEUINE TRNA-RIBOSYLTRANSFERASE ACCESSORY SUBUNIT 2"/>
    <property type="match status" value="1"/>
</dbReference>
<keyword evidence="4 5" id="KW-0862">Zinc</keyword>
<comment type="cofactor">
    <cofactor evidence="5">
        <name>Zn(2+)</name>
        <dbReference type="ChEBI" id="CHEBI:29105"/>
    </cofactor>
    <text evidence="5">Binds 1 zinc ion per subunit.</text>
</comment>
<dbReference type="GO" id="GO:0008479">
    <property type="term" value="F:tRNA-guanosine(34) queuine transglycosylase activity"/>
    <property type="evidence" value="ECO:0007669"/>
    <property type="project" value="UniProtKB-UniRule"/>
</dbReference>
<keyword evidence="1 5" id="KW-0963">Cytoplasm</keyword>
<proteinExistence type="inferred from homology"/>
<dbReference type="InterPro" id="IPR028592">
    <property type="entry name" value="QTRTD1"/>
</dbReference>
<dbReference type="OrthoDB" id="27601at2759"/>
<dbReference type="AlphaFoldDB" id="A0A9P4ICX6"/>
<evidence type="ECO:0000256" key="2">
    <source>
        <dbReference type="ARBA" id="ARBA00022694"/>
    </source>
</evidence>
<organism evidence="8 9">
    <name type="scientific">Rhizodiscina lignyota</name>
    <dbReference type="NCBI Taxonomy" id="1504668"/>
    <lineage>
        <taxon>Eukaryota</taxon>
        <taxon>Fungi</taxon>
        <taxon>Dikarya</taxon>
        <taxon>Ascomycota</taxon>
        <taxon>Pezizomycotina</taxon>
        <taxon>Dothideomycetes</taxon>
        <taxon>Pleosporomycetidae</taxon>
        <taxon>Aulographales</taxon>
        <taxon>Rhizodiscinaceae</taxon>
        <taxon>Rhizodiscina</taxon>
    </lineage>
</organism>
<dbReference type="EMBL" id="ML978130">
    <property type="protein sequence ID" value="KAF2095926.1"/>
    <property type="molecule type" value="Genomic_DNA"/>
</dbReference>
<dbReference type="InterPro" id="IPR036511">
    <property type="entry name" value="TGT-like_sf"/>
</dbReference>
<dbReference type="Gene3D" id="3.20.20.105">
    <property type="entry name" value="Queuine tRNA-ribosyltransferase-like"/>
    <property type="match status" value="1"/>
</dbReference>
<evidence type="ECO:0000256" key="5">
    <source>
        <dbReference type="HAMAP-Rule" id="MF_03043"/>
    </source>
</evidence>
<protein>
    <recommendedName>
        <fullName evidence="5">Queuine tRNA-ribosyltransferase accessory subunit 2</fullName>
    </recommendedName>
    <alternativeName>
        <fullName evidence="5">Queuine tRNA-ribosyltransferase domain-containing protein 1</fullName>
    </alternativeName>
</protein>
<reference evidence="8" key="1">
    <citation type="journal article" date="2020" name="Stud. Mycol.">
        <title>101 Dothideomycetes genomes: a test case for predicting lifestyles and emergence of pathogens.</title>
        <authorList>
            <person name="Haridas S."/>
            <person name="Albert R."/>
            <person name="Binder M."/>
            <person name="Bloem J."/>
            <person name="Labutti K."/>
            <person name="Salamov A."/>
            <person name="Andreopoulos B."/>
            <person name="Baker S."/>
            <person name="Barry K."/>
            <person name="Bills G."/>
            <person name="Bluhm B."/>
            <person name="Cannon C."/>
            <person name="Castanera R."/>
            <person name="Culley D."/>
            <person name="Daum C."/>
            <person name="Ezra D."/>
            <person name="Gonzalez J."/>
            <person name="Henrissat B."/>
            <person name="Kuo A."/>
            <person name="Liang C."/>
            <person name="Lipzen A."/>
            <person name="Lutzoni F."/>
            <person name="Magnuson J."/>
            <person name="Mondo S."/>
            <person name="Nolan M."/>
            <person name="Ohm R."/>
            <person name="Pangilinan J."/>
            <person name="Park H.-J."/>
            <person name="Ramirez L."/>
            <person name="Alfaro M."/>
            <person name="Sun H."/>
            <person name="Tritt A."/>
            <person name="Yoshinaga Y."/>
            <person name="Zwiers L.-H."/>
            <person name="Turgeon B."/>
            <person name="Goodwin S."/>
            <person name="Spatafora J."/>
            <person name="Crous P."/>
            <person name="Grigoriev I."/>
        </authorList>
    </citation>
    <scope>NUCLEOTIDE SEQUENCE</scope>
    <source>
        <strain evidence="8">CBS 133067</strain>
    </source>
</reference>
<feature type="binding site" evidence="5">
    <location>
        <position position="328"/>
    </location>
    <ligand>
        <name>Zn(2+)</name>
        <dbReference type="ChEBI" id="CHEBI:29105"/>
    </ligand>
</feature>
<evidence type="ECO:0000313" key="9">
    <source>
        <dbReference type="Proteomes" id="UP000799772"/>
    </source>
</evidence>
<feature type="region of interest" description="Disordered" evidence="6">
    <location>
        <begin position="394"/>
        <end position="458"/>
    </location>
</feature>
<dbReference type="SUPFAM" id="SSF51713">
    <property type="entry name" value="tRNA-guanine transglycosylase"/>
    <property type="match status" value="1"/>
</dbReference>
<evidence type="ECO:0000259" key="7">
    <source>
        <dbReference type="Pfam" id="PF01702"/>
    </source>
</evidence>
<dbReference type="Pfam" id="PF01702">
    <property type="entry name" value="TGT"/>
    <property type="match status" value="1"/>
</dbReference>
<keyword evidence="3 5" id="KW-0479">Metal-binding</keyword>
<comment type="function">
    <text evidence="5">Non-catalytic subunit of the queuine tRNA-ribosyltransferase (TGT) that catalyzes the base-exchange of a guanine (G) residue with queuine (Q) at position 34 (anticodon wobble position) in tRNAs with GU(N) anticodons (tRNA-Asp, -Asn, -His and -Tyr), resulting in the hypermodified nucleoside queuosine (7-(((4,5-cis-dihydroxy-2-cyclopenten-1-yl)amino)methyl)-7-deazaguanosine).</text>
</comment>
<dbReference type="InterPro" id="IPR002616">
    <property type="entry name" value="tRNA_ribo_trans-like"/>
</dbReference>
<evidence type="ECO:0000313" key="8">
    <source>
        <dbReference type="EMBL" id="KAF2095926.1"/>
    </source>
</evidence>
<evidence type="ECO:0000256" key="3">
    <source>
        <dbReference type="ARBA" id="ARBA00022723"/>
    </source>
</evidence>
<dbReference type="GO" id="GO:0005737">
    <property type="term" value="C:cytoplasm"/>
    <property type="evidence" value="ECO:0007669"/>
    <property type="project" value="UniProtKB-SubCell"/>
</dbReference>